<feature type="chain" id="PRO_5021364036" evidence="5">
    <location>
        <begin position="20"/>
        <end position="312"/>
    </location>
</feature>
<protein>
    <submittedName>
        <fullName evidence="8">Uncharacterized protein</fullName>
    </submittedName>
</protein>
<evidence type="ECO:0000313" key="9">
    <source>
        <dbReference type="Proteomes" id="UP000298285"/>
    </source>
</evidence>
<dbReference type="AlphaFoldDB" id="A0A4Y9IM10"/>
<evidence type="ECO:0000259" key="7">
    <source>
        <dbReference type="Pfam" id="PF22358"/>
    </source>
</evidence>
<dbReference type="Pfam" id="PF06321">
    <property type="entry name" value="P_gingi_FimA"/>
    <property type="match status" value="1"/>
</dbReference>
<gene>
    <name evidence="8" type="ORF">E4T88_12815</name>
</gene>
<evidence type="ECO:0000256" key="1">
    <source>
        <dbReference type="ARBA" id="ARBA00004561"/>
    </source>
</evidence>
<accession>A0A4Y9IM10</accession>
<feature type="signal peptide" evidence="5">
    <location>
        <begin position="1"/>
        <end position="19"/>
    </location>
</feature>
<organism evidence="8 9">
    <name type="scientific">Dysgonomonas mossii</name>
    <dbReference type="NCBI Taxonomy" id="163665"/>
    <lineage>
        <taxon>Bacteria</taxon>
        <taxon>Pseudomonadati</taxon>
        <taxon>Bacteroidota</taxon>
        <taxon>Bacteroidia</taxon>
        <taxon>Bacteroidales</taxon>
        <taxon>Dysgonomonadaceae</taxon>
        <taxon>Dysgonomonas</taxon>
    </lineage>
</organism>
<sequence>MKKIIYVTFFLSLFFVACSNEETPEPGFDNNNIELSLSVNNYIKNITKAESDGTEEEQTVNDLYVFLFPTTSSQTLIKYYISGVTFTGGSWNSSTKKVSLNLTQAEAGNRNVYIVANCSTIKTSLDGVSAIEDLQAIWQTVNNPWSANITTPLLMSGNKTHDFNTNYQLNNVSLVRALAKVQLNVKLSAQHYSTPVVDSKAQYSYKYIDFDKNTYVFKPSTKTDNLVSSNDWTAWSATGSVSSYTLDQGNVTNLTLITYINERDNASSAIEIKLPYQATGPLPPPEFGDETYKLLLPSKIERNHWYVYDVEI</sequence>
<evidence type="ECO:0000256" key="3">
    <source>
        <dbReference type="ARBA" id="ARBA00022729"/>
    </source>
</evidence>
<feature type="domain" description="Minor fimbrium tip subunit MfA4 C-terminal" evidence="7">
    <location>
        <begin position="177"/>
        <end position="311"/>
    </location>
</feature>
<dbReference type="Proteomes" id="UP000298285">
    <property type="component" value="Unassembled WGS sequence"/>
</dbReference>
<dbReference type="PROSITE" id="PS51257">
    <property type="entry name" value="PROKAR_LIPOPROTEIN"/>
    <property type="match status" value="1"/>
</dbReference>
<dbReference type="Gene3D" id="2.60.40.2580">
    <property type="match status" value="1"/>
</dbReference>
<feature type="domain" description="Major fimbrial subunit protein N-terminal" evidence="6">
    <location>
        <begin position="44"/>
        <end position="160"/>
    </location>
</feature>
<dbReference type="InterPro" id="IPR029141">
    <property type="entry name" value="FimA_N"/>
</dbReference>
<comment type="caution">
    <text evidence="8">The sequence shown here is derived from an EMBL/GenBank/DDBJ whole genome shotgun (WGS) entry which is preliminary data.</text>
</comment>
<comment type="similarity">
    <text evidence="2">Belongs to the bacteroidetes fimbrillin superfamily. FimA/Mfa1 family.</text>
</comment>
<dbReference type="Pfam" id="PF22358">
    <property type="entry name" value="MfA4_C"/>
    <property type="match status" value="1"/>
</dbReference>
<dbReference type="EMBL" id="SPPK01000004">
    <property type="protein sequence ID" value="TFU88745.1"/>
    <property type="molecule type" value="Genomic_DNA"/>
</dbReference>
<evidence type="ECO:0000256" key="5">
    <source>
        <dbReference type="SAM" id="SignalP"/>
    </source>
</evidence>
<comment type="subcellular location">
    <subcellularLocation>
        <location evidence="1">Fimbrium</location>
    </subcellularLocation>
</comment>
<evidence type="ECO:0000256" key="2">
    <source>
        <dbReference type="ARBA" id="ARBA00006011"/>
    </source>
</evidence>
<evidence type="ECO:0000313" key="8">
    <source>
        <dbReference type="EMBL" id="TFU88745.1"/>
    </source>
</evidence>
<dbReference type="RefSeq" id="WP_135106034.1">
    <property type="nucleotide sequence ID" value="NZ_JADGKW010000004.1"/>
</dbReference>
<reference evidence="8 9" key="1">
    <citation type="submission" date="2019-03" db="EMBL/GenBank/DDBJ databases">
        <title>Diversity of the mouse oral microbiome.</title>
        <authorList>
            <person name="Joseph S."/>
            <person name="Aduse-Opoku J."/>
            <person name="Curtis M."/>
            <person name="Wade W."/>
            <person name="Hashim A."/>
        </authorList>
    </citation>
    <scope>NUCLEOTIDE SEQUENCE [LARGE SCALE GENOMIC DNA]</scope>
    <source>
        <strain evidence="8 9">P11</strain>
    </source>
</reference>
<evidence type="ECO:0000256" key="4">
    <source>
        <dbReference type="ARBA" id="ARBA00023263"/>
    </source>
</evidence>
<keyword evidence="4" id="KW-0281">Fimbrium</keyword>
<evidence type="ECO:0000259" key="6">
    <source>
        <dbReference type="Pfam" id="PF06321"/>
    </source>
</evidence>
<dbReference type="InterPro" id="IPR054771">
    <property type="entry name" value="MfA4_C"/>
</dbReference>
<dbReference type="OrthoDB" id="1014132at2"/>
<keyword evidence="3 5" id="KW-0732">Signal</keyword>
<proteinExistence type="inferred from homology"/>
<dbReference type="GO" id="GO:0009289">
    <property type="term" value="C:pilus"/>
    <property type="evidence" value="ECO:0007669"/>
    <property type="project" value="UniProtKB-SubCell"/>
</dbReference>
<name>A0A4Y9IM10_9BACT</name>